<evidence type="ECO:0000256" key="12">
    <source>
        <dbReference type="ARBA" id="ARBA00023447"/>
    </source>
</evidence>
<evidence type="ECO:0000256" key="14">
    <source>
        <dbReference type="SAM" id="MobiDB-lite"/>
    </source>
</evidence>
<evidence type="ECO:0000256" key="6">
    <source>
        <dbReference type="ARBA" id="ARBA00022759"/>
    </source>
</evidence>
<evidence type="ECO:0000256" key="4">
    <source>
        <dbReference type="ARBA" id="ARBA00022722"/>
    </source>
</evidence>
<keyword evidence="11" id="KW-0234">DNA repair</keyword>
<feature type="region of interest" description="Disordered" evidence="14">
    <location>
        <begin position="1"/>
        <end position="24"/>
    </location>
</feature>
<evidence type="ECO:0000256" key="9">
    <source>
        <dbReference type="ARBA" id="ARBA00022842"/>
    </source>
</evidence>
<reference evidence="15 16" key="1">
    <citation type="submission" date="2018-08" db="EMBL/GenBank/DDBJ databases">
        <title>A genome reference for cultivated species of the human gut microbiota.</title>
        <authorList>
            <person name="Zou Y."/>
            <person name="Xue W."/>
            <person name="Luo G."/>
        </authorList>
    </citation>
    <scope>NUCLEOTIDE SEQUENCE [LARGE SCALE GENOMIC DNA]</scope>
    <source>
        <strain evidence="15 16">AF36-11AT</strain>
    </source>
</reference>
<keyword evidence="5" id="KW-0479">Metal-binding</keyword>
<dbReference type="GO" id="GO:0004519">
    <property type="term" value="F:endonuclease activity"/>
    <property type="evidence" value="ECO:0007669"/>
    <property type="project" value="UniProtKB-KW"/>
</dbReference>
<evidence type="ECO:0000313" key="15">
    <source>
        <dbReference type="EMBL" id="RGB71835.1"/>
    </source>
</evidence>
<comment type="subcellular location">
    <subcellularLocation>
        <location evidence="2">Cytoplasm</location>
    </subcellularLocation>
</comment>
<dbReference type="GO" id="GO:0046872">
    <property type="term" value="F:metal ion binding"/>
    <property type="evidence" value="ECO:0007669"/>
    <property type="project" value="UniProtKB-KW"/>
</dbReference>
<dbReference type="GO" id="GO:0006281">
    <property type="term" value="P:DNA repair"/>
    <property type="evidence" value="ECO:0007669"/>
    <property type="project" value="UniProtKB-KW"/>
</dbReference>
<sequence>MSGPVKDPLRALQGARSRAQGGRLEEQIEASCALLTETGRADISKTPEPMKPVSQPNKSGQFRAVYTKKAEPDFKGVMLGGRAVMFEAKSTGTGRLNKDRVLPEQVKKLDSYTALGAHCFIVATFDGLRVYRIPWTVWRSMKQRYGRNYVTEADIKEYAVRFGPGFTPDLLRGIPTMYDINPLSNVSDVLTAFCGMPYGTQPETEEWRAAVYRFDRFMNWTTPERFVLVDGIRRERPNMENPIFTFMGVPITEDSASKLNEAMKKCGVSALEVAGVCERFAKIARATLDELPDGNKEEEHDD</sequence>
<dbReference type="Proteomes" id="UP000261140">
    <property type="component" value="Unassembled WGS sequence"/>
</dbReference>
<dbReference type="InterPro" id="IPR011335">
    <property type="entry name" value="Restrct_endonuc-II-like"/>
</dbReference>
<dbReference type="GO" id="GO:0016787">
    <property type="term" value="F:hydrolase activity"/>
    <property type="evidence" value="ECO:0007669"/>
    <property type="project" value="UniProtKB-KW"/>
</dbReference>
<keyword evidence="7" id="KW-0227">DNA damage</keyword>
<keyword evidence="6" id="KW-0255">Endonuclease</keyword>
<keyword evidence="9" id="KW-0460">Magnesium</keyword>
<keyword evidence="10" id="KW-0233">DNA recombination</keyword>
<evidence type="ECO:0000256" key="8">
    <source>
        <dbReference type="ARBA" id="ARBA00022801"/>
    </source>
</evidence>
<dbReference type="InterPro" id="IPR011856">
    <property type="entry name" value="tRNA_endonuc-like_dom_sf"/>
</dbReference>
<keyword evidence="4" id="KW-0540">Nuclease</keyword>
<organism evidence="15 16">
    <name type="scientific">Faecalibacterium prausnitzii</name>
    <dbReference type="NCBI Taxonomy" id="853"/>
    <lineage>
        <taxon>Bacteria</taxon>
        <taxon>Bacillati</taxon>
        <taxon>Bacillota</taxon>
        <taxon>Clostridia</taxon>
        <taxon>Eubacteriales</taxon>
        <taxon>Oscillospiraceae</taxon>
        <taxon>Faecalibacterium</taxon>
    </lineage>
</organism>
<dbReference type="Pfam" id="PF03838">
    <property type="entry name" value="RecU"/>
    <property type="match status" value="1"/>
</dbReference>
<dbReference type="Gene3D" id="3.40.1350.10">
    <property type="match status" value="1"/>
</dbReference>
<dbReference type="RefSeq" id="WP_117505033.1">
    <property type="nucleotide sequence ID" value="NZ_QVEQ01000003.1"/>
</dbReference>
<comment type="cofactor">
    <cofactor evidence="1">
        <name>Mg(2+)</name>
        <dbReference type="ChEBI" id="CHEBI:18420"/>
    </cofactor>
</comment>
<keyword evidence="8" id="KW-0378">Hydrolase</keyword>
<dbReference type="EMBL" id="QVEQ01000003">
    <property type="protein sequence ID" value="RGB71835.1"/>
    <property type="molecule type" value="Genomic_DNA"/>
</dbReference>
<evidence type="ECO:0000256" key="5">
    <source>
        <dbReference type="ARBA" id="ARBA00022723"/>
    </source>
</evidence>
<name>A0A3E2TAW2_9FIRM</name>
<comment type="similarity">
    <text evidence="12">Belongs to the RecU family.</text>
</comment>
<evidence type="ECO:0000256" key="10">
    <source>
        <dbReference type="ARBA" id="ARBA00023172"/>
    </source>
</evidence>
<proteinExistence type="inferred from homology"/>
<evidence type="ECO:0000256" key="1">
    <source>
        <dbReference type="ARBA" id="ARBA00001946"/>
    </source>
</evidence>
<gene>
    <name evidence="15" type="ORF">DWZ89_04855</name>
</gene>
<dbReference type="InterPro" id="IPR004612">
    <property type="entry name" value="Resolv_RecU"/>
</dbReference>
<evidence type="ECO:0000256" key="3">
    <source>
        <dbReference type="ARBA" id="ARBA00022490"/>
    </source>
</evidence>
<evidence type="ECO:0000256" key="7">
    <source>
        <dbReference type="ARBA" id="ARBA00022763"/>
    </source>
</evidence>
<comment type="caution">
    <text evidence="15">The sequence shown here is derived from an EMBL/GenBank/DDBJ whole genome shotgun (WGS) entry which is preliminary data.</text>
</comment>
<evidence type="ECO:0000313" key="16">
    <source>
        <dbReference type="Proteomes" id="UP000261140"/>
    </source>
</evidence>
<dbReference type="GO" id="GO:0003676">
    <property type="term" value="F:nucleic acid binding"/>
    <property type="evidence" value="ECO:0007669"/>
    <property type="project" value="InterPro"/>
</dbReference>
<dbReference type="SUPFAM" id="SSF52980">
    <property type="entry name" value="Restriction endonuclease-like"/>
    <property type="match status" value="1"/>
</dbReference>
<dbReference type="GO" id="GO:0005737">
    <property type="term" value="C:cytoplasm"/>
    <property type="evidence" value="ECO:0007669"/>
    <property type="project" value="UniProtKB-SubCell"/>
</dbReference>
<accession>A0A3E2TAW2</accession>
<evidence type="ECO:0000256" key="11">
    <source>
        <dbReference type="ARBA" id="ARBA00023204"/>
    </source>
</evidence>
<evidence type="ECO:0000256" key="13">
    <source>
        <dbReference type="ARBA" id="ARBA00029523"/>
    </source>
</evidence>
<keyword evidence="3" id="KW-0963">Cytoplasm</keyword>
<dbReference type="GO" id="GO:0006310">
    <property type="term" value="P:DNA recombination"/>
    <property type="evidence" value="ECO:0007669"/>
    <property type="project" value="UniProtKB-KW"/>
</dbReference>
<evidence type="ECO:0000256" key="2">
    <source>
        <dbReference type="ARBA" id="ARBA00004496"/>
    </source>
</evidence>
<dbReference type="AlphaFoldDB" id="A0A3E2TAW2"/>
<protein>
    <recommendedName>
        <fullName evidence="13">Holliday junction resolvase RecU</fullName>
    </recommendedName>
</protein>